<name>A0A2H4YG25_9CAUD</name>
<evidence type="ECO:0000313" key="1">
    <source>
        <dbReference type="EMBL" id="AUE23117.1"/>
    </source>
</evidence>
<organism evidence="1 2">
    <name type="scientific">Citrobacter phage CF1 ERZ-2017</name>
    <dbReference type="NCBI Taxonomy" id="2267236"/>
    <lineage>
        <taxon>Viruses</taxon>
        <taxon>Duplodnaviria</taxon>
        <taxon>Heunggongvirae</taxon>
        <taxon>Uroviricota</taxon>
        <taxon>Caudoviricetes</taxon>
        <taxon>Pantevenvirales</taxon>
        <taxon>Straboviridae</taxon>
        <taxon>Tevenvirinae</taxon>
        <taxon>Moonvirus</taxon>
        <taxon>Moonvirus cf1</taxon>
    </lineage>
</organism>
<dbReference type="EMBL" id="MG250484">
    <property type="protein sequence ID" value="AUE23117.1"/>
    <property type="molecule type" value="Genomic_DNA"/>
</dbReference>
<dbReference type="Pfam" id="PF25744">
    <property type="entry name" value="T4_Y13H"/>
    <property type="match status" value="1"/>
</dbReference>
<gene>
    <name evidence="1" type="ORF">Cf1_00254</name>
</gene>
<accession>A0A2H4YG25</accession>
<sequence length="61" mass="7136">MPYHEAWAIVNMASKNVIVFGEKFQIFSDEGAAWEECIRLRGLNPTHELSVRKTKVPLYWK</sequence>
<evidence type="ECO:0000313" key="2">
    <source>
        <dbReference type="Proteomes" id="UP000240395"/>
    </source>
</evidence>
<proteinExistence type="predicted"/>
<dbReference type="Proteomes" id="UP000240395">
    <property type="component" value="Segment"/>
</dbReference>
<keyword evidence="2" id="KW-1185">Reference proteome</keyword>
<protein>
    <submittedName>
        <fullName evidence="1">Uncharacterized protein</fullName>
    </submittedName>
</protein>
<reference evidence="1 2" key="1">
    <citation type="submission" date="2017-10" db="EMBL/GenBank/DDBJ databases">
        <title>Antibacterial composition for extension of chilled fish shelf life and decreasing of risk of food-borne infections, bacteriophage strains for its preparation.</title>
        <authorList>
            <person name="Zulkarneev E.R."/>
            <person name="Aleshkin A.V."/>
            <person name="Rubalsky O.V."/>
            <person name="Kiseleva I.A."/>
            <person name="Rubalskii E.O."/>
            <person name="Lebedev S.N."/>
        </authorList>
    </citation>
    <scope>NUCLEOTIDE SEQUENCE [LARGE SCALE GENOMIC DNA]</scope>
</reference>
<dbReference type="InterPro" id="IPR057969">
    <property type="entry name" value="T4_Y13H-like"/>
</dbReference>